<reference evidence="2" key="1">
    <citation type="journal article" date="2020" name="Stud. Mycol.">
        <title>101 Dothideomycetes genomes: a test case for predicting lifestyles and emergence of pathogens.</title>
        <authorList>
            <person name="Haridas S."/>
            <person name="Albert R."/>
            <person name="Binder M."/>
            <person name="Bloem J."/>
            <person name="Labutti K."/>
            <person name="Salamov A."/>
            <person name="Andreopoulos B."/>
            <person name="Baker S."/>
            <person name="Barry K."/>
            <person name="Bills G."/>
            <person name="Bluhm B."/>
            <person name="Cannon C."/>
            <person name="Castanera R."/>
            <person name="Culley D."/>
            <person name="Daum C."/>
            <person name="Ezra D."/>
            <person name="Gonzalez J."/>
            <person name="Henrissat B."/>
            <person name="Kuo A."/>
            <person name="Liang C."/>
            <person name="Lipzen A."/>
            <person name="Lutzoni F."/>
            <person name="Magnuson J."/>
            <person name="Mondo S."/>
            <person name="Nolan M."/>
            <person name="Ohm R."/>
            <person name="Pangilinan J."/>
            <person name="Park H.-J."/>
            <person name="Ramirez L."/>
            <person name="Alfaro M."/>
            <person name="Sun H."/>
            <person name="Tritt A."/>
            <person name="Yoshinaga Y."/>
            <person name="Zwiers L.-H."/>
            <person name="Turgeon B."/>
            <person name="Goodwin S."/>
            <person name="Spatafora J."/>
            <person name="Crous P."/>
            <person name="Grigoriev I."/>
        </authorList>
    </citation>
    <scope>NUCLEOTIDE SEQUENCE</scope>
    <source>
        <strain evidence="2">CBS 207.26</strain>
    </source>
</reference>
<keyword evidence="3" id="KW-1185">Reference proteome</keyword>
<evidence type="ECO:0000256" key="1">
    <source>
        <dbReference type="SAM" id="MobiDB-lite"/>
    </source>
</evidence>
<gene>
    <name evidence="2" type="ORF">K469DRAFT_754822</name>
</gene>
<feature type="region of interest" description="Disordered" evidence="1">
    <location>
        <begin position="79"/>
        <end position="113"/>
    </location>
</feature>
<evidence type="ECO:0000313" key="2">
    <source>
        <dbReference type="EMBL" id="KAF2177854.1"/>
    </source>
</evidence>
<dbReference type="EMBL" id="ML994681">
    <property type="protein sequence ID" value="KAF2177854.1"/>
    <property type="molecule type" value="Genomic_DNA"/>
</dbReference>
<dbReference type="AlphaFoldDB" id="A0A6A6DEE1"/>
<evidence type="ECO:0000313" key="3">
    <source>
        <dbReference type="Proteomes" id="UP000800200"/>
    </source>
</evidence>
<feature type="compositionally biased region" description="Polar residues" evidence="1">
    <location>
        <begin position="101"/>
        <end position="113"/>
    </location>
</feature>
<proteinExistence type="predicted"/>
<dbReference type="Proteomes" id="UP000800200">
    <property type="component" value="Unassembled WGS sequence"/>
</dbReference>
<feature type="region of interest" description="Disordered" evidence="1">
    <location>
        <begin position="1"/>
        <end position="24"/>
    </location>
</feature>
<name>A0A6A6DEE1_9PEZI</name>
<sequence length="131" mass="14109">MAAKLQNRAATGKHSTTVIYQGRPVDSKKIRMHLKEAARKESKYVVLKSIPTGDTDSSPVRFGTKYPLVTESNCTDLLSPLTHAAPTPDGDIDIATPPPVSETSPNDAPSPTANALQTMRTIDRAHLFVQG</sequence>
<protein>
    <submittedName>
        <fullName evidence="2">Uncharacterized protein</fullName>
    </submittedName>
</protein>
<organism evidence="2 3">
    <name type="scientific">Zopfia rhizophila CBS 207.26</name>
    <dbReference type="NCBI Taxonomy" id="1314779"/>
    <lineage>
        <taxon>Eukaryota</taxon>
        <taxon>Fungi</taxon>
        <taxon>Dikarya</taxon>
        <taxon>Ascomycota</taxon>
        <taxon>Pezizomycotina</taxon>
        <taxon>Dothideomycetes</taxon>
        <taxon>Dothideomycetes incertae sedis</taxon>
        <taxon>Zopfiaceae</taxon>
        <taxon>Zopfia</taxon>
    </lineage>
</organism>
<accession>A0A6A6DEE1</accession>